<feature type="coiled-coil region" evidence="2">
    <location>
        <begin position="578"/>
        <end position="605"/>
    </location>
</feature>
<dbReference type="EMBL" id="CP104213">
    <property type="protein sequence ID" value="UWX63714.1"/>
    <property type="molecule type" value="Genomic_DNA"/>
</dbReference>
<sequence length="605" mass="67145">MTDDAQKLPLLSAAVVLLWSGANEVKKGRSYVRHLDQLTAEPLDVGWQLGGHAYGTDDYRTSATLEKNRVARARCSCPVGGRGGCKHVAALLTRFSESPGDFQRLSPLSEMLAPLSAEALRGLVEQLLVAAPDLRVLAERLASGRAPQGSQSVSITSLFFQLERRQPQNHWDDDEGLDTTALDGVMDEADVLWETQPEQALAIYLEMLEQIEQATTGWAEAYGDPFEELFQSAVDGVLSLVGEARLAEPVRSQAVAAIFNIKNLLGLVGSDELADFAAELSQTEHAGLLRHLQQAHDRSRFQYEREQLAQTLLKLIPKACQTPAQREALLLSNGDDVQVAEYFLTDDPQTGQPDLAQRRKLLNYFTQTSPLSPLEPLFGLFEHHAAESVLEQILAVRLGQPHAFRHFSPEHHWLLSRYAATQRREQAFELAWKGLLATASPEWERLAQSVSLDWARDWKKALAAFEQRPGLNGLGNAQLLALLLEGDHDLSEVEAYDRRHQGRYASAYIISGMLGRSVVSMREQLAQQLGEVPDHHARAADIYLDLAAQLTSQRGREQYRAAAQHLRRLAALIGKEAAREKIAAFAGANKNLRALQEELHKARLL</sequence>
<accession>A0ABY5YHG1</accession>
<dbReference type="InterPro" id="IPR007527">
    <property type="entry name" value="Znf_SWIM"/>
</dbReference>
<evidence type="ECO:0000259" key="3">
    <source>
        <dbReference type="PROSITE" id="PS50966"/>
    </source>
</evidence>
<evidence type="ECO:0000256" key="1">
    <source>
        <dbReference type="PROSITE-ProRule" id="PRU00325"/>
    </source>
</evidence>
<keyword evidence="1" id="KW-0479">Metal-binding</keyword>
<name>A0ABY5YHG1_9DEIO</name>
<keyword evidence="1" id="KW-0862">Zinc</keyword>
<evidence type="ECO:0000313" key="4">
    <source>
        <dbReference type="EMBL" id="UWX63714.1"/>
    </source>
</evidence>
<dbReference type="RefSeq" id="WP_260559994.1">
    <property type="nucleotide sequence ID" value="NZ_BAABEC010000074.1"/>
</dbReference>
<gene>
    <name evidence="4" type="ORF">N0D28_13400</name>
</gene>
<dbReference type="Pfam" id="PF04434">
    <property type="entry name" value="SWIM"/>
    <property type="match status" value="1"/>
</dbReference>
<protein>
    <submittedName>
        <fullName evidence="4">SWIM zinc finger family protein</fullName>
    </submittedName>
</protein>
<dbReference type="PROSITE" id="PS50966">
    <property type="entry name" value="ZF_SWIM"/>
    <property type="match status" value="1"/>
</dbReference>
<evidence type="ECO:0000313" key="5">
    <source>
        <dbReference type="Proteomes" id="UP001060261"/>
    </source>
</evidence>
<keyword evidence="5" id="KW-1185">Reference proteome</keyword>
<dbReference type="Proteomes" id="UP001060261">
    <property type="component" value="Chromosome"/>
</dbReference>
<proteinExistence type="predicted"/>
<evidence type="ECO:0000256" key="2">
    <source>
        <dbReference type="SAM" id="Coils"/>
    </source>
</evidence>
<keyword evidence="2" id="KW-0175">Coiled coil</keyword>
<feature type="domain" description="SWIM-type" evidence="3">
    <location>
        <begin position="59"/>
        <end position="96"/>
    </location>
</feature>
<organism evidence="4 5">
    <name type="scientific">Deinococcus rubellus</name>
    <dbReference type="NCBI Taxonomy" id="1889240"/>
    <lineage>
        <taxon>Bacteria</taxon>
        <taxon>Thermotogati</taxon>
        <taxon>Deinococcota</taxon>
        <taxon>Deinococci</taxon>
        <taxon>Deinococcales</taxon>
        <taxon>Deinococcaceae</taxon>
        <taxon>Deinococcus</taxon>
    </lineage>
</organism>
<reference evidence="4" key="1">
    <citation type="submission" date="2022-09" db="EMBL/GenBank/DDBJ databases">
        <title>genome sequence of Deinococcus rubellus.</title>
        <authorList>
            <person name="Srinivasan S."/>
        </authorList>
    </citation>
    <scope>NUCLEOTIDE SEQUENCE</scope>
    <source>
        <strain evidence="4">Ant6</strain>
    </source>
</reference>
<keyword evidence="1" id="KW-0863">Zinc-finger</keyword>